<sequence>EQHHAAGRHGRGDRVVVLAIFRRRIEFVAARDDPRRAVVVAEIGQRPDRVDRDRDVRPRERNQLGVFMNRLRHLTGAEHQRAERRQQAFLVQHAFDHRQHVLMQRHLPEQIVIGQEVVDAQRLEALERGPGKAEIVLALDPQDRRLQSLDQLRRGGALDHGVSVVADPCGVRLNVGVRQHGDLPLALCRALRKA</sequence>
<gene>
    <name evidence="1" type="ORF">chiPu_0028555</name>
</gene>
<dbReference type="AlphaFoldDB" id="A0A401TPH3"/>
<organism evidence="1 2">
    <name type="scientific">Chiloscyllium punctatum</name>
    <name type="common">Brownbanded bambooshark</name>
    <name type="synonym">Hemiscyllium punctatum</name>
    <dbReference type="NCBI Taxonomy" id="137246"/>
    <lineage>
        <taxon>Eukaryota</taxon>
        <taxon>Metazoa</taxon>
        <taxon>Chordata</taxon>
        <taxon>Craniata</taxon>
        <taxon>Vertebrata</taxon>
        <taxon>Chondrichthyes</taxon>
        <taxon>Elasmobranchii</taxon>
        <taxon>Galeomorphii</taxon>
        <taxon>Galeoidea</taxon>
        <taxon>Orectolobiformes</taxon>
        <taxon>Hemiscylliidae</taxon>
        <taxon>Chiloscyllium</taxon>
    </lineage>
</organism>
<dbReference type="Proteomes" id="UP000287033">
    <property type="component" value="Unassembled WGS sequence"/>
</dbReference>
<evidence type="ECO:0000313" key="1">
    <source>
        <dbReference type="EMBL" id="GCC44523.1"/>
    </source>
</evidence>
<comment type="caution">
    <text evidence="1">The sequence shown here is derived from an EMBL/GenBank/DDBJ whole genome shotgun (WGS) entry which is preliminary data.</text>
</comment>
<protein>
    <submittedName>
        <fullName evidence="1">Uncharacterized protein</fullName>
    </submittedName>
</protein>
<name>A0A401TPH3_CHIPU</name>
<proteinExistence type="predicted"/>
<evidence type="ECO:0000313" key="2">
    <source>
        <dbReference type="Proteomes" id="UP000287033"/>
    </source>
</evidence>
<feature type="non-terminal residue" evidence="1">
    <location>
        <position position="1"/>
    </location>
</feature>
<accession>A0A401TPH3</accession>
<dbReference type="EMBL" id="BEZZ01134466">
    <property type="protein sequence ID" value="GCC44523.1"/>
    <property type="molecule type" value="Genomic_DNA"/>
</dbReference>
<keyword evidence="2" id="KW-1185">Reference proteome</keyword>
<reference evidence="1 2" key="1">
    <citation type="journal article" date="2018" name="Nat. Ecol. Evol.">
        <title>Shark genomes provide insights into elasmobranch evolution and the origin of vertebrates.</title>
        <authorList>
            <person name="Hara Y"/>
            <person name="Yamaguchi K"/>
            <person name="Onimaru K"/>
            <person name="Kadota M"/>
            <person name="Koyanagi M"/>
            <person name="Keeley SD"/>
            <person name="Tatsumi K"/>
            <person name="Tanaka K"/>
            <person name="Motone F"/>
            <person name="Kageyama Y"/>
            <person name="Nozu R"/>
            <person name="Adachi N"/>
            <person name="Nishimura O"/>
            <person name="Nakagawa R"/>
            <person name="Tanegashima C"/>
            <person name="Kiyatake I"/>
            <person name="Matsumoto R"/>
            <person name="Murakumo K"/>
            <person name="Nishida K"/>
            <person name="Terakita A"/>
            <person name="Kuratani S"/>
            <person name="Sato K"/>
            <person name="Hyodo S Kuraku.S."/>
        </authorList>
    </citation>
    <scope>NUCLEOTIDE SEQUENCE [LARGE SCALE GENOMIC DNA]</scope>
</reference>